<evidence type="ECO:0000256" key="1">
    <source>
        <dbReference type="ARBA" id="ARBA00022853"/>
    </source>
</evidence>
<dbReference type="SMART" id="SM01014">
    <property type="entry name" value="ARID"/>
    <property type="match status" value="1"/>
</dbReference>
<protein>
    <submittedName>
        <fullName evidence="6">Uncharacterized protein</fullName>
    </submittedName>
</protein>
<evidence type="ECO:0000256" key="2">
    <source>
        <dbReference type="ARBA" id="ARBA00023015"/>
    </source>
</evidence>
<feature type="compositionally biased region" description="Low complexity" evidence="5">
    <location>
        <begin position="1446"/>
        <end position="1464"/>
    </location>
</feature>
<feature type="region of interest" description="Disordered" evidence="5">
    <location>
        <begin position="633"/>
        <end position="669"/>
    </location>
</feature>
<keyword evidence="3" id="KW-0804">Transcription</keyword>
<evidence type="ECO:0000256" key="3">
    <source>
        <dbReference type="ARBA" id="ARBA00023163"/>
    </source>
</evidence>
<gene>
    <name evidence="6" type="ORF">CTOB1V02_LOCUS9337</name>
</gene>
<feature type="compositionally biased region" description="Polar residues" evidence="5">
    <location>
        <begin position="890"/>
        <end position="899"/>
    </location>
</feature>
<evidence type="ECO:0000256" key="5">
    <source>
        <dbReference type="SAM" id="MobiDB-lite"/>
    </source>
</evidence>
<feature type="region of interest" description="Disordered" evidence="5">
    <location>
        <begin position="1420"/>
        <end position="1472"/>
    </location>
</feature>
<dbReference type="OrthoDB" id="338531at2759"/>
<dbReference type="InterPro" id="IPR001606">
    <property type="entry name" value="ARID_dom"/>
</dbReference>
<accession>A0A7R8WGZ1</accession>
<feature type="compositionally biased region" description="Polar residues" evidence="5">
    <location>
        <begin position="592"/>
        <end position="601"/>
    </location>
</feature>
<dbReference type="InterPro" id="IPR052406">
    <property type="entry name" value="Chromatin_Remodeling_Comp"/>
</dbReference>
<dbReference type="EMBL" id="OB663570">
    <property type="protein sequence ID" value="CAD7231490.1"/>
    <property type="molecule type" value="Genomic_DNA"/>
</dbReference>
<feature type="compositionally biased region" description="Pro residues" evidence="5">
    <location>
        <begin position="1428"/>
        <end position="1440"/>
    </location>
</feature>
<dbReference type="PROSITE" id="PS51011">
    <property type="entry name" value="ARID"/>
    <property type="match status" value="1"/>
</dbReference>
<dbReference type="PANTHER" id="PTHR22970">
    <property type="entry name" value="AT-RICH INTERACTIVE DOMAIN-CONTAINING PROTEIN 2"/>
    <property type="match status" value="1"/>
</dbReference>
<dbReference type="InterPro" id="IPR036388">
    <property type="entry name" value="WH-like_DNA-bd_sf"/>
</dbReference>
<dbReference type="SUPFAM" id="SSF46774">
    <property type="entry name" value="ARID-like"/>
    <property type="match status" value="1"/>
</dbReference>
<proteinExistence type="predicted"/>
<feature type="compositionally biased region" description="Low complexity" evidence="5">
    <location>
        <begin position="1672"/>
        <end position="1684"/>
    </location>
</feature>
<dbReference type="Pfam" id="PF01388">
    <property type="entry name" value="ARID"/>
    <property type="match status" value="1"/>
</dbReference>
<dbReference type="GO" id="GO:0006325">
    <property type="term" value="P:chromatin organization"/>
    <property type="evidence" value="ECO:0007669"/>
    <property type="project" value="UniProtKB-KW"/>
</dbReference>
<keyword evidence="1" id="KW-0156">Chromatin regulator</keyword>
<keyword evidence="2" id="KW-0805">Transcription regulation</keyword>
<feature type="compositionally biased region" description="Polar residues" evidence="5">
    <location>
        <begin position="1655"/>
        <end position="1671"/>
    </location>
</feature>
<feature type="region of interest" description="Disordered" evidence="5">
    <location>
        <begin position="996"/>
        <end position="1024"/>
    </location>
</feature>
<dbReference type="SMART" id="SM00501">
    <property type="entry name" value="BRIGHT"/>
    <property type="match status" value="1"/>
</dbReference>
<keyword evidence="4" id="KW-0539">Nucleus</keyword>
<feature type="region of interest" description="Disordered" evidence="5">
    <location>
        <begin position="778"/>
        <end position="973"/>
    </location>
</feature>
<dbReference type="GO" id="GO:0003677">
    <property type="term" value="F:DNA binding"/>
    <property type="evidence" value="ECO:0007669"/>
    <property type="project" value="InterPro"/>
</dbReference>
<evidence type="ECO:0000313" key="6">
    <source>
        <dbReference type="EMBL" id="CAD7231490.1"/>
    </source>
</evidence>
<dbReference type="Gene3D" id="1.10.10.10">
    <property type="entry name" value="Winged helix-like DNA-binding domain superfamily/Winged helix DNA-binding domain"/>
    <property type="match status" value="1"/>
</dbReference>
<reference evidence="6" key="1">
    <citation type="submission" date="2020-11" db="EMBL/GenBank/DDBJ databases">
        <authorList>
            <person name="Tran Van P."/>
        </authorList>
    </citation>
    <scope>NUCLEOTIDE SEQUENCE</scope>
</reference>
<sequence length="1684" mass="178500">MTELVNKDPDGYHMEKKDFLQELVSFHSRRGSSLSYWPRISGKEIDLYLLYHLVTREGGMDKINQKERGWANLLPYFDLDSNTLNGNTALKYIYMRYLNHYERATLHGDDSARVPDAPEEDSSRGVRRKQSSLISSVPMSYNKQQHDVSLPYRKASELSTDLYLGTDYDHLCLSLLSPLPNEQDFAINICILLANEGKNMLRFKKNPLTLDLILFHAGFFKDSTLETLHTEYYKETKAHNMIRFWEETIQDTALRSFLMSYEGEQGNETEEEGNAETPFDVEEVAEEDGSTSIFGGARAMGVHDKEGQRVTQVALMLRNASFEKDNAVVMAATPACLRFLLGCIYCNWGQLPQLGWDTLANISSEIDLSNSQSLNSAPVVTPAASVTTGQTTNGGSAAGSATTAALPVIEEAKPRRVPVIQRNLLQTLVPEMMPPTSSTSTVVPGPALPRNPAVSRFMIQTLSRALISTPDRMAILGALDTLTHLAKKPENHDALTSQLPKEVYPAVCDLLSLQDIYVLIMTLECLYALSAMGTTPCEAIAKYQGTVSLLMSMVTTEAQSYGATACIGMRIVETVVGGAPSVPASSEGLGTKVTTPAVPNSTAPATQGTPTITQQQAAAAVVQHQQLLKQQQIAQTAGSTGSTGHIRKPVASSGSPLPPAATSNYSNLSPVDRDAEQFANSYLRSNVHLEPGVMIEQNAVYRHYISCASQAGKKQVLQAAIFIQTVRSIFGSAVGPISKPGGRPGEHVYVGIRIRSAAQTPVAATPSTSTVLRASTNALQQPSEAAPPVVQQVSVSPSPQPSVSPRVATPPAVLKPQESPTSPILKAHLTKPPTPTPSASCSEGNSPVPPAIQFSQHPHLSQALRGSQTTQLMRRKSGPLSPQQPPTVPDPSNTTSSLIKSLLANKVTSSPSPAPPSGAVVRPPRQHLAPIRSSSSASPGLSSSSSSPTLNSMLSQPVLPPPPSVDRVGTAIRPPLQRIPSRIITTATAVTGVNQSVIRQKSPDPSHVTKAPADSSDAGNASMVSSASSLTAAVQGVLPSSSPTPSRAGAGLLAEMLDKSVSSNGVSESCKEGVPESTVSSSGDGSGVGVQMNGQVSTAELRSVNRLGAGDSASSAGPPSAKKPRIMLVRKVLNGGEGNSSVNHQMEQLPSQFDGASDWPDQWDGPADEGTAVSSSSHLVLPHVCLDPDSCGEPGCREAFVDRGAATGAVSRTLVTAATPAVYQQSTQRFTAQAQSATIVSAPQLQQVVMSPGPATGQQVLVVRQANGQQVHYVVRPGGTTAQASTAASTTGLALNSAGQLVLQQQPHHQAAPQGKTAIILVPSQQTASGNSGMVPVTSTVSSTLSQQVAGGLVRTSQGIQVRTASAVPSSTVPTTKYVTYTSSSSSVPRTPSTVATVTTVPQTTLRTAPVKISSVPSPAIITHAPSKPAPPAPQQPPTPKVIQQATATASPSTPVSSPAPLSPNGTKPSPKKELMCEWKNCHRLFRTPQGVFHHAIESHCPATVDEGPCLWDRCDGMRRKRFSLMTHVQERHCSENALRAAIVRRRQMNQQGRTTIPDPAPVANHPGYAPNAAMQAIRRHAMESHSANVQPQPDEQEGPVTKSIRLTAALILRNLCLYSDTGRRLLQPYERQLTDLASTKAESSRTVAQILGDLSNTSPVSPLKASQTTMPSVKAAVVPSSSS</sequence>
<feature type="compositionally biased region" description="Low complexity" evidence="5">
    <location>
        <begin position="602"/>
        <end position="611"/>
    </location>
</feature>
<feature type="compositionally biased region" description="Low complexity" evidence="5">
    <location>
        <begin position="787"/>
        <end position="805"/>
    </location>
</feature>
<evidence type="ECO:0000256" key="4">
    <source>
        <dbReference type="ARBA" id="ARBA00023242"/>
    </source>
</evidence>
<name>A0A7R8WGZ1_9CRUS</name>
<feature type="region of interest" description="Disordered" evidence="5">
    <location>
        <begin position="1064"/>
        <end position="1091"/>
    </location>
</feature>
<feature type="region of interest" description="Disordered" evidence="5">
    <location>
        <begin position="1655"/>
        <end position="1684"/>
    </location>
</feature>
<feature type="compositionally biased region" description="Polar residues" evidence="5">
    <location>
        <begin position="853"/>
        <end position="872"/>
    </location>
</feature>
<dbReference type="InterPro" id="IPR036431">
    <property type="entry name" value="ARID_dom_sf"/>
</dbReference>
<dbReference type="Gene3D" id="1.25.10.10">
    <property type="entry name" value="Leucine-rich Repeat Variant"/>
    <property type="match status" value="1"/>
</dbReference>
<dbReference type="InterPro" id="IPR016024">
    <property type="entry name" value="ARM-type_fold"/>
</dbReference>
<feature type="compositionally biased region" description="Low complexity" evidence="5">
    <location>
        <begin position="933"/>
        <end position="957"/>
    </location>
</feature>
<dbReference type="SUPFAM" id="SSF48371">
    <property type="entry name" value="ARM repeat"/>
    <property type="match status" value="1"/>
</dbReference>
<dbReference type="Gene3D" id="1.10.150.60">
    <property type="entry name" value="ARID DNA-binding domain"/>
    <property type="match status" value="1"/>
</dbReference>
<feature type="region of interest" description="Disordered" evidence="5">
    <location>
        <begin position="109"/>
        <end position="134"/>
    </location>
</feature>
<organism evidence="6">
    <name type="scientific">Cyprideis torosa</name>
    <dbReference type="NCBI Taxonomy" id="163714"/>
    <lineage>
        <taxon>Eukaryota</taxon>
        <taxon>Metazoa</taxon>
        <taxon>Ecdysozoa</taxon>
        <taxon>Arthropoda</taxon>
        <taxon>Crustacea</taxon>
        <taxon>Oligostraca</taxon>
        <taxon>Ostracoda</taxon>
        <taxon>Podocopa</taxon>
        <taxon>Podocopida</taxon>
        <taxon>Cytherocopina</taxon>
        <taxon>Cytheroidea</taxon>
        <taxon>Cytherideidae</taxon>
        <taxon>Cyprideis</taxon>
    </lineage>
</organism>
<dbReference type="PANTHER" id="PTHR22970:SF14">
    <property type="entry name" value="AT-RICH INTERACTIVE DOMAIN-CONTAINING PROTEIN 2"/>
    <property type="match status" value="1"/>
</dbReference>
<dbReference type="InterPro" id="IPR011989">
    <property type="entry name" value="ARM-like"/>
</dbReference>
<feature type="region of interest" description="Disordered" evidence="5">
    <location>
        <begin position="583"/>
        <end position="611"/>
    </location>
</feature>